<evidence type="ECO:0000313" key="3">
    <source>
        <dbReference type="EMBL" id="KAJ5547400.1"/>
    </source>
</evidence>
<organism evidence="3 4">
    <name type="scientific">Penicillium frequentans</name>
    <dbReference type="NCBI Taxonomy" id="3151616"/>
    <lineage>
        <taxon>Eukaryota</taxon>
        <taxon>Fungi</taxon>
        <taxon>Dikarya</taxon>
        <taxon>Ascomycota</taxon>
        <taxon>Pezizomycotina</taxon>
        <taxon>Eurotiomycetes</taxon>
        <taxon>Eurotiomycetidae</taxon>
        <taxon>Eurotiales</taxon>
        <taxon>Aspergillaceae</taxon>
        <taxon>Penicillium</taxon>
    </lineage>
</organism>
<dbReference type="Proteomes" id="UP001220324">
    <property type="component" value="Unassembled WGS sequence"/>
</dbReference>
<dbReference type="PANTHER" id="PTHR43546:SF9">
    <property type="entry name" value="L-ASCORBATE-6-PHOSPHATE LACTONASE ULAG-RELATED"/>
    <property type="match status" value="1"/>
</dbReference>
<dbReference type="InterPro" id="IPR001279">
    <property type="entry name" value="Metallo-B-lactamas"/>
</dbReference>
<gene>
    <name evidence="3" type="ORF">N7494_004985</name>
</gene>
<evidence type="ECO:0000313" key="4">
    <source>
        <dbReference type="Proteomes" id="UP001220324"/>
    </source>
</evidence>
<evidence type="ECO:0000256" key="1">
    <source>
        <dbReference type="ARBA" id="ARBA00022801"/>
    </source>
</evidence>
<dbReference type="GO" id="GO:0016787">
    <property type="term" value="F:hydrolase activity"/>
    <property type="evidence" value="ECO:0007669"/>
    <property type="project" value="UniProtKB-KW"/>
</dbReference>
<dbReference type="Pfam" id="PF12706">
    <property type="entry name" value="Lactamase_B_2"/>
    <property type="match status" value="1"/>
</dbReference>
<dbReference type="EMBL" id="JAQIZZ010000003">
    <property type="protein sequence ID" value="KAJ5547400.1"/>
    <property type="molecule type" value="Genomic_DNA"/>
</dbReference>
<reference evidence="3 4" key="1">
    <citation type="journal article" date="2023" name="IMA Fungus">
        <title>Comparative genomic study of the Penicillium genus elucidates a diverse pangenome and 15 lateral gene transfer events.</title>
        <authorList>
            <person name="Petersen C."/>
            <person name="Sorensen T."/>
            <person name="Nielsen M.R."/>
            <person name="Sondergaard T.E."/>
            <person name="Sorensen J.L."/>
            <person name="Fitzpatrick D.A."/>
            <person name="Frisvad J.C."/>
            <person name="Nielsen K.L."/>
        </authorList>
    </citation>
    <scope>NUCLEOTIDE SEQUENCE [LARGE SCALE GENOMIC DNA]</scope>
    <source>
        <strain evidence="3 4">IBT 35679</strain>
    </source>
</reference>
<evidence type="ECO:0000259" key="2">
    <source>
        <dbReference type="Pfam" id="PF12706"/>
    </source>
</evidence>
<dbReference type="PANTHER" id="PTHR43546">
    <property type="entry name" value="UPF0173 METAL-DEPENDENT HYDROLASE MJ1163-RELATED"/>
    <property type="match status" value="1"/>
</dbReference>
<dbReference type="InterPro" id="IPR050114">
    <property type="entry name" value="UPF0173_UPF0282_UlaG_hydrolase"/>
</dbReference>
<name>A0AAD6D1P0_9EURO</name>
<sequence>MGSTGFKSSLTMTFIGTATAILDIDGVRFLTDPFFSPAGTEFDIGLTVLKNEESPALRLEDLPPIDAILLSHEDHPDNLDPLGRQLLDGRHVLTTMDGASNLAPRPAVRGLEPWETVTLILGGKVFEITGTPCQHLPGGECTGFIITTEEFGVGDNGLPNAIYFSGDTVYLEEFKKIPEKWNITAAILNFGNATPVLPDGPVQITFDGKQGAHMFRVLNADVLIPMHFDAWGHFEEKGVELKSVLIEEGINDKVQWLVPGKPARVL</sequence>
<comment type="caution">
    <text evidence="3">The sequence shown here is derived from an EMBL/GenBank/DDBJ whole genome shotgun (WGS) entry which is preliminary data.</text>
</comment>
<keyword evidence="4" id="KW-1185">Reference proteome</keyword>
<proteinExistence type="predicted"/>
<keyword evidence="1 3" id="KW-0378">Hydrolase</keyword>
<accession>A0AAD6D1P0</accession>
<dbReference type="SUPFAM" id="SSF56281">
    <property type="entry name" value="Metallo-hydrolase/oxidoreductase"/>
    <property type="match status" value="1"/>
</dbReference>
<feature type="domain" description="Metallo-beta-lactamase" evidence="2">
    <location>
        <begin position="28"/>
        <end position="228"/>
    </location>
</feature>
<dbReference type="InterPro" id="IPR036866">
    <property type="entry name" value="RibonucZ/Hydroxyglut_hydro"/>
</dbReference>
<dbReference type="AlphaFoldDB" id="A0AAD6D1P0"/>
<dbReference type="Gene3D" id="3.60.15.10">
    <property type="entry name" value="Ribonuclease Z/Hydroxyacylglutathione hydrolase-like"/>
    <property type="match status" value="1"/>
</dbReference>
<protein>
    <submittedName>
        <fullName evidence="3">Zn-dependent hydrolases of the beta-lactamase protein</fullName>
    </submittedName>
</protein>